<dbReference type="EMBL" id="AABF01000021">
    <property type="protein sequence ID" value="EAA24654.1"/>
    <property type="molecule type" value="Genomic_DNA"/>
</dbReference>
<organism evidence="2 3">
    <name type="scientific">Fusobacterium vincentii ATCC 49256</name>
    <dbReference type="NCBI Taxonomy" id="209882"/>
    <lineage>
        <taxon>Bacteria</taxon>
        <taxon>Fusobacteriati</taxon>
        <taxon>Fusobacteriota</taxon>
        <taxon>Fusobacteriia</taxon>
        <taxon>Fusobacteriales</taxon>
        <taxon>Fusobacteriaceae</taxon>
        <taxon>Fusobacterium</taxon>
    </lineage>
</organism>
<dbReference type="Pfam" id="PF13343">
    <property type="entry name" value="SBP_bac_6"/>
    <property type="match status" value="1"/>
</dbReference>
<sequence length="314" mass="35342">MKEASLMGLLPCPVRIPLLEGFEKYLAENKDIKVKYELKAAYSGLGWIKDEVIDKNDIDKLADMFISAGFDLFFDKDLMGKFKEQGIFKDMTGIEKYNSDFDNENIHLKDPHGDYSMIGVVPAIFIVNKTVLNGREVPRSWADLLKPEFAKSVSLPIADFDLFNSILIHIYKLYGFEGVKNLGRSLLSNLHPAQMVEAKEPVVTIMPYFFSKMIPAKGPKEVIWPAEGAIISPIFMLTKASKAKELDKIIKFMSGKSVGDTLANQGLFPSVHPDVKNPVNGRPMLWVGWDFIYSNDMGELIKKCEETFKEGATE</sequence>
<gene>
    <name evidence="2" type="ORF">FNV1492</name>
</gene>
<protein>
    <submittedName>
        <fullName evidence="2">Spermidine/putrescine-binding protein</fullName>
    </submittedName>
</protein>
<accession>Q7P755</accession>
<dbReference type="Gene3D" id="3.40.190.10">
    <property type="entry name" value="Periplasmic binding protein-like II"/>
    <property type="match status" value="1"/>
</dbReference>
<keyword evidence="1" id="KW-0732">Signal</keyword>
<dbReference type="SUPFAM" id="SSF53850">
    <property type="entry name" value="Periplasmic binding protein-like II"/>
    <property type="match status" value="1"/>
</dbReference>
<dbReference type="GO" id="GO:0015888">
    <property type="term" value="P:thiamine transport"/>
    <property type="evidence" value="ECO:0007669"/>
    <property type="project" value="TreeGrafter"/>
</dbReference>
<evidence type="ECO:0000313" key="2">
    <source>
        <dbReference type="EMBL" id="EAA24654.1"/>
    </source>
</evidence>
<reference evidence="2 3" key="1">
    <citation type="journal article" date="2003" name="Genome Res.">
        <title>Genome analysis of F. nucleatum sub spp vincentii and its comparison with the genome of F. nucleatum ATCC 25586.</title>
        <authorList>
            <person name="Kapatral V."/>
            <person name="Ivanova N."/>
            <person name="Anderson I."/>
            <person name="Reznik G."/>
            <person name="Bhattacharyya A."/>
            <person name="Gardner W.L."/>
            <person name="Mikhailova N."/>
            <person name="Lapidus A."/>
            <person name="Larsen N."/>
            <person name="D'Souza M."/>
            <person name="Walunas T."/>
            <person name="Haselkorn R."/>
            <person name="Overbeek R."/>
            <person name="Kyrpides N."/>
        </authorList>
    </citation>
    <scope>NUCLEOTIDE SEQUENCE [LARGE SCALE GENOMIC DNA]</scope>
    <source>
        <strain evidence="2 3">ATCC 49256</strain>
    </source>
</reference>
<name>Q7P755_FUSVC</name>
<dbReference type="PANTHER" id="PTHR30006:SF2">
    <property type="entry name" value="ABC TRANSPORTER SUBSTRATE-BINDING PROTEIN"/>
    <property type="match status" value="1"/>
</dbReference>
<comment type="caution">
    <text evidence="2">The sequence shown here is derived from an EMBL/GenBank/DDBJ whole genome shotgun (WGS) entry which is preliminary data.</text>
</comment>
<evidence type="ECO:0000256" key="1">
    <source>
        <dbReference type="ARBA" id="ARBA00022729"/>
    </source>
</evidence>
<proteinExistence type="predicted"/>
<dbReference type="GO" id="GO:0030288">
    <property type="term" value="C:outer membrane-bounded periplasmic space"/>
    <property type="evidence" value="ECO:0007669"/>
    <property type="project" value="TreeGrafter"/>
</dbReference>
<dbReference type="GO" id="GO:0030975">
    <property type="term" value="F:thiamine binding"/>
    <property type="evidence" value="ECO:0007669"/>
    <property type="project" value="TreeGrafter"/>
</dbReference>
<evidence type="ECO:0000313" key="3">
    <source>
        <dbReference type="Proteomes" id="UP000006454"/>
    </source>
</evidence>
<dbReference type="GO" id="GO:0030976">
    <property type="term" value="F:thiamine pyrophosphate binding"/>
    <property type="evidence" value="ECO:0007669"/>
    <property type="project" value="TreeGrafter"/>
</dbReference>
<dbReference type="AlphaFoldDB" id="Q7P755"/>
<dbReference type="Proteomes" id="UP000006454">
    <property type="component" value="Unassembled WGS sequence"/>
</dbReference>
<dbReference type="PANTHER" id="PTHR30006">
    <property type="entry name" value="THIAMINE-BINDING PERIPLASMIC PROTEIN-RELATED"/>
    <property type="match status" value="1"/>
</dbReference>